<evidence type="ECO:0000313" key="4">
    <source>
        <dbReference type="Proteomes" id="UP001519064"/>
    </source>
</evidence>
<accession>A0ABS3XF66</accession>
<dbReference type="Pfam" id="PF00067">
    <property type="entry name" value="p450"/>
    <property type="match status" value="1"/>
</dbReference>
<dbReference type="RefSeq" id="WP_209241146.1">
    <property type="nucleotide sequence ID" value="NZ_JADKMA010000107.1"/>
</dbReference>
<reference evidence="3 4" key="1">
    <citation type="submission" date="2020-11" db="EMBL/GenBank/DDBJ databases">
        <title>Streptomyces spirodelae sp. nov., isolated from duckweed.</title>
        <authorList>
            <person name="Saimee Y."/>
            <person name="Duangmal K."/>
        </authorList>
    </citation>
    <scope>NUCLEOTIDE SEQUENCE [LARGE SCALE GENOMIC DNA]</scope>
    <source>
        <strain evidence="3 4">S16-07</strain>
    </source>
</reference>
<dbReference type="InterPro" id="IPR017972">
    <property type="entry name" value="Cyt_P450_CS"/>
</dbReference>
<dbReference type="PROSITE" id="PS00086">
    <property type="entry name" value="CYTOCHROME_P450"/>
    <property type="match status" value="1"/>
</dbReference>
<keyword evidence="2" id="KW-0560">Oxidoreductase</keyword>
<protein>
    <submittedName>
        <fullName evidence="3">Cytochrome P450</fullName>
    </submittedName>
</protein>
<comment type="caution">
    <text evidence="3">The sequence shown here is derived from an EMBL/GenBank/DDBJ whole genome shotgun (WGS) entry which is preliminary data.</text>
</comment>
<name>A0ABS3XF66_9ACTN</name>
<dbReference type="EMBL" id="JADKMA010000107">
    <property type="protein sequence ID" value="MBO8194040.1"/>
    <property type="molecule type" value="Genomic_DNA"/>
</dbReference>
<comment type="similarity">
    <text evidence="1 2">Belongs to the cytochrome P450 family.</text>
</comment>
<dbReference type="InterPro" id="IPR001128">
    <property type="entry name" value="Cyt_P450"/>
</dbReference>
<evidence type="ECO:0000313" key="3">
    <source>
        <dbReference type="EMBL" id="MBO8194040.1"/>
    </source>
</evidence>
<dbReference type="PANTHER" id="PTHR46696:SF1">
    <property type="entry name" value="CYTOCHROME P450 YJIB-RELATED"/>
    <property type="match status" value="1"/>
</dbReference>
<keyword evidence="2" id="KW-0408">Iron</keyword>
<dbReference type="InterPro" id="IPR036396">
    <property type="entry name" value="Cyt_P450_sf"/>
</dbReference>
<dbReference type="Proteomes" id="UP001519064">
    <property type="component" value="Unassembled WGS sequence"/>
</dbReference>
<keyword evidence="2" id="KW-0479">Metal-binding</keyword>
<sequence length="398" mass="44005">MTECPLYEVPDAPPELEFDPFLRAALRRPPCRIRLPYGEGDCWLVTRYDDVRFVTSDPRFSRNIVGRPTPRMTKHLIPLDRAVSFVDPPGHTRARSVVAPAFGRRAVDRARARAQECVDGLVDGMVAAGPPADVVWHVVSPFPLAVVSELLGVPAQDRPQLREWASALLTRACDDAALAHVQGVKAAARGYFCELAAQRRARPSDDLLTELVSAVDAGRLDEEELLALAMLIGLNGWHAVRNNAANMVYLLLTRHALRERLLAEPELMPQAVEELLRWIPHKNGVGQPRIATEDVEVGGVLIRSGEVVQVSYVAANWDPHRFPAPETIDPDREGPPHLAFGNGPHHCVAPLLARMEAEVLLSTLLRRLPTLRLAVPAEEVAWQQHVLIRGPVGLPVEW</sequence>
<dbReference type="PRINTS" id="PR00359">
    <property type="entry name" value="BP450"/>
</dbReference>
<dbReference type="PANTHER" id="PTHR46696">
    <property type="entry name" value="P450, PUTATIVE (EUROFUNG)-RELATED"/>
    <property type="match status" value="1"/>
</dbReference>
<dbReference type="CDD" id="cd11031">
    <property type="entry name" value="Cyp158A-like"/>
    <property type="match status" value="1"/>
</dbReference>
<keyword evidence="2" id="KW-0503">Monooxygenase</keyword>
<proteinExistence type="inferred from homology"/>
<keyword evidence="2" id="KW-0349">Heme</keyword>
<organism evidence="3 4">
    <name type="scientific">Streptomyces oryzae</name>
    <dbReference type="NCBI Taxonomy" id="1434886"/>
    <lineage>
        <taxon>Bacteria</taxon>
        <taxon>Bacillati</taxon>
        <taxon>Actinomycetota</taxon>
        <taxon>Actinomycetes</taxon>
        <taxon>Kitasatosporales</taxon>
        <taxon>Streptomycetaceae</taxon>
        <taxon>Streptomyces</taxon>
    </lineage>
</organism>
<evidence type="ECO:0000256" key="1">
    <source>
        <dbReference type="ARBA" id="ARBA00010617"/>
    </source>
</evidence>
<keyword evidence="4" id="KW-1185">Reference proteome</keyword>
<gene>
    <name evidence="3" type="ORF">ITI46_20575</name>
</gene>
<evidence type="ECO:0000256" key="2">
    <source>
        <dbReference type="RuleBase" id="RU000461"/>
    </source>
</evidence>
<dbReference type="Gene3D" id="1.10.630.10">
    <property type="entry name" value="Cytochrome P450"/>
    <property type="match status" value="1"/>
</dbReference>
<dbReference type="InterPro" id="IPR002397">
    <property type="entry name" value="Cyt_P450_B"/>
</dbReference>
<dbReference type="SUPFAM" id="SSF48264">
    <property type="entry name" value="Cytochrome P450"/>
    <property type="match status" value="1"/>
</dbReference>